<keyword evidence="10" id="KW-1185">Reference proteome</keyword>
<dbReference type="Pfam" id="PF07519">
    <property type="entry name" value="Tannase"/>
    <property type="match status" value="2"/>
</dbReference>
<keyword evidence="4 8" id="KW-0732">Signal</keyword>
<keyword evidence="3" id="KW-0479">Metal-binding</keyword>
<dbReference type="InterPro" id="IPR029058">
    <property type="entry name" value="AB_hydrolase_fold"/>
</dbReference>
<name>A0A319DPJ7_9EURO</name>
<comment type="similarity">
    <text evidence="1 8">Belongs to the tannase family.</text>
</comment>
<keyword evidence="2" id="KW-0719">Serine esterase</keyword>
<dbReference type="InterPro" id="IPR011118">
    <property type="entry name" value="Tannase/feruloyl_esterase"/>
</dbReference>
<accession>A0A319DPJ7</accession>
<keyword evidence="7" id="KW-1015">Disulfide bond</keyword>
<evidence type="ECO:0000256" key="1">
    <source>
        <dbReference type="ARBA" id="ARBA00006249"/>
    </source>
</evidence>
<feature type="signal peptide" evidence="8">
    <location>
        <begin position="1"/>
        <end position="20"/>
    </location>
</feature>
<evidence type="ECO:0000256" key="8">
    <source>
        <dbReference type="RuleBase" id="RU361238"/>
    </source>
</evidence>
<evidence type="ECO:0000256" key="3">
    <source>
        <dbReference type="ARBA" id="ARBA00022723"/>
    </source>
</evidence>
<dbReference type="GO" id="GO:0046872">
    <property type="term" value="F:metal ion binding"/>
    <property type="evidence" value="ECO:0007669"/>
    <property type="project" value="UniProtKB-KW"/>
</dbReference>
<keyword evidence="6" id="KW-0106">Calcium</keyword>
<sequence>MLILDLLQTVLLWKAQLVNYLPATHPGSAVGGSECSVDSIKSLLPAGSKVLYASHYQADATFTPPPEHNAGAWRASSFVLPRSACVFQANLTLPGDTQHSVGVVLPDDWNGRFMTAGNGGFSGSVSWGSVIDAAWYGFAAISTNTGHESSGAEWAYHNEEALKNWGYRAMHNAVVNGKSLTESYYGKDISYSYYRGCSAGGKQGLKEAELEILDFDGVIVGAPAWHTSRLQLWNMIVGIWNSPADAPHHLSNEHLDILAKEVIRQCDAQDGVEDNMVMDPYACDFRPEELLCADDVTETSTCLNPQQVKTVHKLHNDWVEDGEYIFPHLTMSSEYDWRGLVAAPANLGTDYVKWMLQLGGNWTWQDWSPDLIKLSDELNPGNATADNYDLSPFYNKGGKIIHYHGWSDWSIPTGSSIYFYDQVTAALQPQGIDLDDFYRFFLVPGMGHCAGTSDLMKAPWVIAGDGQSSRLGKDGSVHSVPGYEDAQHDVVLAMMNWVENGTSPSELIATKFADDKDPRQGVYRQRPLCVHPAQAHYKGTGDVNAADSWECKKL</sequence>
<keyword evidence="5 8" id="KW-0378">Hydrolase</keyword>
<dbReference type="AlphaFoldDB" id="A0A319DPJ7"/>
<dbReference type="OrthoDB" id="3039123at2759"/>
<dbReference type="VEuPathDB" id="FungiDB:BO71DRAFT_418079"/>
<evidence type="ECO:0000256" key="5">
    <source>
        <dbReference type="ARBA" id="ARBA00022801"/>
    </source>
</evidence>
<feature type="chain" id="PRO_5016194893" description="Carboxylic ester hydrolase" evidence="8">
    <location>
        <begin position="21"/>
        <end position="554"/>
    </location>
</feature>
<dbReference type="EMBL" id="KZ825843">
    <property type="protein sequence ID" value="PYH96037.1"/>
    <property type="molecule type" value="Genomic_DNA"/>
</dbReference>
<dbReference type="GO" id="GO:0030600">
    <property type="term" value="F:feruloyl esterase activity"/>
    <property type="evidence" value="ECO:0007669"/>
    <property type="project" value="UniProtKB-ARBA"/>
</dbReference>
<dbReference type="PANTHER" id="PTHR33938">
    <property type="entry name" value="FERULOYL ESTERASE B-RELATED"/>
    <property type="match status" value="1"/>
</dbReference>
<evidence type="ECO:0000256" key="4">
    <source>
        <dbReference type="ARBA" id="ARBA00022729"/>
    </source>
</evidence>
<reference evidence="9 10" key="1">
    <citation type="submission" date="2018-02" db="EMBL/GenBank/DDBJ databases">
        <title>The genomes of Aspergillus section Nigri reveals drivers in fungal speciation.</title>
        <authorList>
            <consortium name="DOE Joint Genome Institute"/>
            <person name="Vesth T.C."/>
            <person name="Nybo J."/>
            <person name="Theobald S."/>
            <person name="Brandl J."/>
            <person name="Frisvad J.C."/>
            <person name="Nielsen K.F."/>
            <person name="Lyhne E.K."/>
            <person name="Kogle M.E."/>
            <person name="Kuo A."/>
            <person name="Riley R."/>
            <person name="Clum A."/>
            <person name="Nolan M."/>
            <person name="Lipzen A."/>
            <person name="Salamov A."/>
            <person name="Henrissat B."/>
            <person name="Wiebenga A."/>
            <person name="De vries R.P."/>
            <person name="Grigoriev I.V."/>
            <person name="Mortensen U.H."/>
            <person name="Andersen M.R."/>
            <person name="Baker S.E."/>
        </authorList>
    </citation>
    <scope>NUCLEOTIDE SEQUENCE [LARGE SCALE GENOMIC DNA]</scope>
    <source>
        <strain evidence="9 10">CBS 707.79</strain>
    </source>
</reference>
<dbReference type="PANTHER" id="PTHR33938:SF2">
    <property type="entry name" value="CARBOXYLIC ESTER HYDROLASE"/>
    <property type="match status" value="1"/>
</dbReference>
<dbReference type="Proteomes" id="UP000247810">
    <property type="component" value="Unassembled WGS sequence"/>
</dbReference>
<evidence type="ECO:0000313" key="10">
    <source>
        <dbReference type="Proteomes" id="UP000247810"/>
    </source>
</evidence>
<evidence type="ECO:0000313" key="9">
    <source>
        <dbReference type="EMBL" id="PYH96037.1"/>
    </source>
</evidence>
<evidence type="ECO:0000256" key="6">
    <source>
        <dbReference type="ARBA" id="ARBA00022837"/>
    </source>
</evidence>
<dbReference type="STRING" id="1448320.A0A319DPJ7"/>
<organism evidence="9 10">
    <name type="scientific">Aspergillus ellipticus CBS 707.79</name>
    <dbReference type="NCBI Taxonomy" id="1448320"/>
    <lineage>
        <taxon>Eukaryota</taxon>
        <taxon>Fungi</taxon>
        <taxon>Dikarya</taxon>
        <taxon>Ascomycota</taxon>
        <taxon>Pezizomycotina</taxon>
        <taxon>Eurotiomycetes</taxon>
        <taxon>Eurotiomycetidae</taxon>
        <taxon>Eurotiales</taxon>
        <taxon>Aspergillaceae</taxon>
        <taxon>Aspergillus</taxon>
        <taxon>Aspergillus subgen. Circumdati</taxon>
    </lineage>
</organism>
<evidence type="ECO:0000256" key="2">
    <source>
        <dbReference type="ARBA" id="ARBA00022487"/>
    </source>
</evidence>
<evidence type="ECO:0000256" key="7">
    <source>
        <dbReference type="ARBA" id="ARBA00023157"/>
    </source>
</evidence>
<gene>
    <name evidence="9" type="ORF">BO71DRAFT_418079</name>
</gene>
<protein>
    <recommendedName>
        <fullName evidence="8">Carboxylic ester hydrolase</fullName>
        <ecNumber evidence="8">3.1.1.-</ecNumber>
    </recommendedName>
</protein>
<proteinExistence type="inferred from homology"/>
<dbReference type="SUPFAM" id="SSF53474">
    <property type="entry name" value="alpha/beta-Hydrolases"/>
    <property type="match status" value="1"/>
</dbReference>
<dbReference type="EC" id="3.1.1.-" evidence="8"/>